<keyword evidence="4" id="KW-1185">Reference proteome</keyword>
<dbReference type="STRING" id="452589.G9NK46"/>
<evidence type="ECO:0000256" key="1">
    <source>
        <dbReference type="SAM" id="MobiDB-lite"/>
    </source>
</evidence>
<keyword evidence="2" id="KW-1133">Transmembrane helix</keyword>
<dbReference type="HOGENOM" id="CLU_022883_4_0_1"/>
<dbReference type="eggNOG" id="ENOG502SPX8">
    <property type="taxonomic scope" value="Eukaryota"/>
</dbReference>
<dbReference type="OMA" id="HCYFANM"/>
<dbReference type="GeneID" id="25779272"/>
<feature type="transmembrane region" description="Helical" evidence="2">
    <location>
        <begin position="451"/>
        <end position="475"/>
    </location>
</feature>
<organism evidence="3 4">
    <name type="scientific">Hypocrea atroviridis (strain ATCC 20476 / IMI 206040)</name>
    <name type="common">Trichoderma atroviride</name>
    <dbReference type="NCBI Taxonomy" id="452589"/>
    <lineage>
        <taxon>Eukaryota</taxon>
        <taxon>Fungi</taxon>
        <taxon>Dikarya</taxon>
        <taxon>Ascomycota</taxon>
        <taxon>Pezizomycotina</taxon>
        <taxon>Sordariomycetes</taxon>
        <taxon>Hypocreomycetidae</taxon>
        <taxon>Hypocreales</taxon>
        <taxon>Hypocreaceae</taxon>
        <taxon>Trichoderma</taxon>
    </lineage>
</organism>
<dbReference type="PANTHER" id="PTHR35043">
    <property type="entry name" value="TRANSCRIPTION FACTOR DOMAIN-CONTAINING PROTEIN"/>
    <property type="match status" value="1"/>
</dbReference>
<evidence type="ECO:0000256" key="2">
    <source>
        <dbReference type="SAM" id="Phobius"/>
    </source>
</evidence>
<dbReference type="KEGG" id="tatv:25779272"/>
<dbReference type="AlphaFoldDB" id="G9NK46"/>
<sequence>MFEFHMAWTALRSMGEGQKSACIEWPWWSQLPSFSWLPSRRGNLDSKDKDPESQNVTNTQNQDGSDESEKRKWTLAHCYFANMGGLTYTAEGKRHLITAQQLAKMEDLSHTNPEVAEEDIKDKSKQDWLAKVFAALQISQLILSIVTRHIQGLDFSQLETVTLSFAICGVLIYCTYFYKPQNIGRPIEFKHDTRENAARFSTLQSDKTFDSFWAIMLNKKIDDKKTDSSKYQRAPRVPNDNIPINKGNNDVHPVVYLLALASGLFGAIHAIAWTFEFPTEEEKLLWQIATCVSAGSPVIGLRAIPFAQFTKAAGDPELFARNCLRLMQEYSWHTLNMPWVRVVIKDLEDAIVKDAAAKDNFAKDEPRRYLDIFRETGDNTLKDAEYFLTLEGRFRDLDPRLFELHGDKVFVRDFQRLINCWNGRETKKIEDAARVGVWPRQSLLPRGVNQCILYFTGFLYCASRLILLGVSISSIRKMPGSVYLVTDWTEYLPTFSAMGG</sequence>
<feature type="compositionally biased region" description="Polar residues" evidence="1">
    <location>
        <begin position="53"/>
        <end position="63"/>
    </location>
</feature>
<dbReference type="EMBL" id="ABDG02000017">
    <property type="protein sequence ID" value="EHK49266.1"/>
    <property type="molecule type" value="Genomic_DNA"/>
</dbReference>
<name>G9NK46_HYPAI</name>
<feature type="region of interest" description="Disordered" evidence="1">
    <location>
        <begin position="42"/>
        <end position="69"/>
    </location>
</feature>
<reference evidence="3 4" key="1">
    <citation type="journal article" date="2011" name="Genome Biol.">
        <title>Comparative genome sequence analysis underscores mycoparasitism as the ancestral life style of Trichoderma.</title>
        <authorList>
            <person name="Kubicek C.P."/>
            <person name="Herrera-Estrella A."/>
            <person name="Seidl-Seiboth V."/>
            <person name="Martinez D.A."/>
            <person name="Druzhinina I.S."/>
            <person name="Thon M."/>
            <person name="Zeilinger S."/>
            <person name="Casas-Flores S."/>
            <person name="Horwitz B.A."/>
            <person name="Mukherjee P.K."/>
            <person name="Mukherjee M."/>
            <person name="Kredics L."/>
            <person name="Alcaraz L.D."/>
            <person name="Aerts A."/>
            <person name="Antal Z."/>
            <person name="Atanasova L."/>
            <person name="Cervantes-Badillo M.G."/>
            <person name="Challacombe J."/>
            <person name="Chertkov O."/>
            <person name="McCluskey K."/>
            <person name="Coulpier F."/>
            <person name="Deshpande N."/>
            <person name="von Doehren H."/>
            <person name="Ebbole D.J."/>
            <person name="Esquivel-Naranjo E.U."/>
            <person name="Fekete E."/>
            <person name="Flipphi M."/>
            <person name="Glaser F."/>
            <person name="Gomez-Rodriguez E.Y."/>
            <person name="Gruber S."/>
            <person name="Han C."/>
            <person name="Henrissat B."/>
            <person name="Hermosa R."/>
            <person name="Hernandez-Onate M."/>
            <person name="Karaffa L."/>
            <person name="Kosti I."/>
            <person name="Le Crom S."/>
            <person name="Lindquist E."/>
            <person name="Lucas S."/>
            <person name="Luebeck M."/>
            <person name="Luebeck P.S."/>
            <person name="Margeot A."/>
            <person name="Metz B."/>
            <person name="Misra M."/>
            <person name="Nevalainen H."/>
            <person name="Omann M."/>
            <person name="Packer N."/>
            <person name="Perrone G."/>
            <person name="Uresti-Rivera E.E."/>
            <person name="Salamov A."/>
            <person name="Schmoll M."/>
            <person name="Seiboth B."/>
            <person name="Shapiro H."/>
            <person name="Sukno S."/>
            <person name="Tamayo-Ramos J.A."/>
            <person name="Tisch D."/>
            <person name="Wiest A."/>
            <person name="Wilkinson H.H."/>
            <person name="Zhang M."/>
            <person name="Coutinho P.M."/>
            <person name="Kenerley C.M."/>
            <person name="Monte E."/>
            <person name="Baker S.E."/>
            <person name="Grigoriev I.V."/>
        </authorList>
    </citation>
    <scope>NUCLEOTIDE SEQUENCE [LARGE SCALE GENOMIC DNA]</scope>
    <source>
        <strain evidence="4">ATCC 20476 / IMI 206040</strain>
    </source>
</reference>
<feature type="transmembrane region" description="Helical" evidence="2">
    <location>
        <begin position="158"/>
        <end position="178"/>
    </location>
</feature>
<dbReference type="PANTHER" id="PTHR35043:SF7">
    <property type="entry name" value="TRANSCRIPTION FACTOR DOMAIN-CONTAINING PROTEIN"/>
    <property type="match status" value="1"/>
</dbReference>
<keyword evidence="2" id="KW-0472">Membrane</keyword>
<evidence type="ECO:0000313" key="3">
    <source>
        <dbReference type="EMBL" id="EHK49266.1"/>
    </source>
</evidence>
<comment type="caution">
    <text evidence="3">The sequence shown here is derived from an EMBL/GenBank/DDBJ whole genome shotgun (WGS) entry which is preliminary data.</text>
</comment>
<dbReference type="Proteomes" id="UP000005426">
    <property type="component" value="Unassembled WGS sequence"/>
</dbReference>
<evidence type="ECO:0000313" key="4">
    <source>
        <dbReference type="Proteomes" id="UP000005426"/>
    </source>
</evidence>
<keyword evidence="2" id="KW-0812">Transmembrane</keyword>
<feature type="transmembrane region" description="Helical" evidence="2">
    <location>
        <begin position="284"/>
        <end position="304"/>
    </location>
</feature>
<feature type="transmembrane region" description="Helical" evidence="2">
    <location>
        <begin position="254"/>
        <end position="272"/>
    </location>
</feature>
<gene>
    <name evidence="3" type="ORF">TRIATDRAFT_271260</name>
</gene>
<proteinExistence type="predicted"/>
<feature type="compositionally biased region" description="Basic and acidic residues" evidence="1">
    <location>
        <begin position="42"/>
        <end position="52"/>
    </location>
</feature>
<protein>
    <submittedName>
        <fullName evidence="3">Uncharacterized protein</fullName>
    </submittedName>
</protein>
<feature type="transmembrane region" description="Helical" evidence="2">
    <location>
        <begin position="128"/>
        <end position="146"/>
    </location>
</feature>
<accession>G9NK46</accession>
<dbReference type="OrthoDB" id="3061561at2759"/>